<evidence type="ECO:0000256" key="7">
    <source>
        <dbReference type="ARBA" id="ARBA00022839"/>
    </source>
</evidence>
<comment type="catalytic activity">
    <reaction evidence="13 15">
        <text>Couples ATP hydrolysis with the unwinding of duplex DNA by translocating in the 3'-5' direction.</text>
        <dbReference type="EC" id="5.6.2.4"/>
    </reaction>
</comment>
<dbReference type="GO" id="GO:0003677">
    <property type="term" value="F:DNA binding"/>
    <property type="evidence" value="ECO:0007669"/>
    <property type="project" value="UniProtKB-UniRule"/>
</dbReference>
<dbReference type="EC" id="3.1.11.5" evidence="15"/>
<evidence type="ECO:0000313" key="19">
    <source>
        <dbReference type="EMBL" id="TRO66959.1"/>
    </source>
</evidence>
<keyword evidence="1 15" id="KW-0540">Nuclease</keyword>
<dbReference type="GO" id="GO:0000724">
    <property type="term" value="P:double-strand break repair via homologous recombination"/>
    <property type="evidence" value="ECO:0007669"/>
    <property type="project" value="UniProtKB-UniRule"/>
</dbReference>
<dbReference type="InterPro" id="IPR014016">
    <property type="entry name" value="UvrD-like_ATP-bd"/>
</dbReference>
<evidence type="ECO:0000259" key="18">
    <source>
        <dbReference type="PROSITE" id="PS51217"/>
    </source>
</evidence>
<comment type="domain">
    <text evidence="15">The N-terminal DNA-binding domain is a ssDNA-dependent ATPase and has ATP-dependent 3'-5' helicase function. This domain interacts with RecC.</text>
</comment>
<dbReference type="GO" id="GO:0008854">
    <property type="term" value="F:exodeoxyribonuclease V activity"/>
    <property type="evidence" value="ECO:0007669"/>
    <property type="project" value="UniProtKB-EC"/>
</dbReference>
<keyword evidence="8 15" id="KW-0067">ATP-binding</keyword>
<evidence type="ECO:0000256" key="6">
    <source>
        <dbReference type="ARBA" id="ARBA00022806"/>
    </source>
</evidence>
<dbReference type="HAMAP" id="MF_01485">
    <property type="entry name" value="RecB"/>
    <property type="match status" value="1"/>
</dbReference>
<organism evidence="19 20">
    <name type="scientific">Christiangramia sabulilitoris</name>
    <dbReference type="NCBI Taxonomy" id="2583991"/>
    <lineage>
        <taxon>Bacteria</taxon>
        <taxon>Pseudomonadati</taxon>
        <taxon>Bacteroidota</taxon>
        <taxon>Flavobacteriia</taxon>
        <taxon>Flavobacteriales</taxon>
        <taxon>Flavobacteriaceae</taxon>
        <taxon>Christiangramia</taxon>
    </lineage>
</organism>
<evidence type="ECO:0000256" key="13">
    <source>
        <dbReference type="ARBA" id="ARBA00034617"/>
    </source>
</evidence>
<keyword evidence="3 15" id="KW-0547">Nucleotide-binding</keyword>
<dbReference type="GO" id="GO:0000287">
    <property type="term" value="F:magnesium ion binding"/>
    <property type="evidence" value="ECO:0007669"/>
    <property type="project" value="UniProtKB-UniRule"/>
</dbReference>
<dbReference type="InterPro" id="IPR027417">
    <property type="entry name" value="P-loop_NTPase"/>
</dbReference>
<dbReference type="AlphaFoldDB" id="A0A550I7L0"/>
<dbReference type="Gene3D" id="1.10.3170.10">
    <property type="entry name" value="Recbcd, chain B, domain 2"/>
    <property type="match status" value="1"/>
</dbReference>
<evidence type="ECO:0000256" key="16">
    <source>
        <dbReference type="PROSITE-ProRule" id="PRU00560"/>
    </source>
</evidence>
<evidence type="ECO:0000256" key="2">
    <source>
        <dbReference type="ARBA" id="ARBA00022723"/>
    </source>
</evidence>
<dbReference type="EMBL" id="VHSF01000001">
    <property type="protein sequence ID" value="TRO66959.1"/>
    <property type="molecule type" value="Genomic_DNA"/>
</dbReference>
<sequence>MENFNPLDKTTVKLEGSNLVEASAGTGKTYSIGLLVLRLLLEKDLKISQILMVTFTNQAVAELAARIRKFLLLGIKAAESKEVEKPIAQLIATYPDKDLVISKLKEALSQLDEASIQTIHSFCQDSLINHALDSGQPFGLDLQTNVLEIANEVVKKYWREEISGFQPALFQEVEELSLENFQKVIKESLGGKTYALLNEEVPVFEDFVIKYEKFKNEYIEKKDTIISNLVNIEEANLGAHANNNAETFIQLANSFSGYCTLISRENPQYYARVSNHFFADDKMKLHELKEQKKPFCHYFICQCIRKVEREVQKHLQEKHLITYDELINRMHKEVVVKKNQDLKEKLRGKYEAIFIDEFQDTDKLQYDIYNELFGKGKILFYIGDPKQSIYGWRKADLNTYFAARKNVNRRFQMNRNFRSSKTYIDDINSFFLGADNPFETEVGGENHIEYFPVEANNEESTGLSKKDGSLSALQSFDFDNQDQIKDNVLRLVNLLLHGCEAPWNEAEKGIRKVKASDIAILVRYNSQARELKQKLTAAGIPAVTIDDTKVFQEAPEVKFLLYILGAILYTTESNINKALLNSISGYSSEEINKLDKDLLVDKFREYRDTWVKSGVFAAIKKYMAQFSVVERLMKKNDLRSLTNFNQILEIIQEAEFRQQLKPTGVYEFLQKKISEPAMDIDEYQQRVESDENAVKLLTIHTAKGLEFPIVIAPFLDLQANETHDYCSYRDEEGIYKFYPKKKGDNAMTAAFEDQLKQENRRLLYVALTRAKYHSFIFENKHFKDSSLKDFLKKWENTSQVINLEEEVEILSQENNLGENFGKASEANFKLNDLLYGKLSFSGISVHGTYTPKENTGKPEGYDQFIFKDIPKGTTLGDMLHQVFENIDFGGSPDHHKEELEKLLDRYYPHKKAELSAGFMQMINHVLDSNISIGGEQILLRKISNGNKKNEMEFDLQTQWVDLVGLNEFDAGEGIDIHCNTQNMAKSGLLNGFIDLLLKHNGKYYILDWKSNYLGDHLSYYDGEEKMREAMNEGNYHLQYFIYSMALKNYLEQRLPNFNYERDFGGVIYIYLRGARAGKNTGIYTNKPTLEQVETLESLFRKEQLA</sequence>
<feature type="binding site" evidence="15">
    <location>
        <position position="1007"/>
    </location>
    <ligand>
        <name>Mg(2+)</name>
        <dbReference type="ChEBI" id="CHEBI:18420"/>
    </ligand>
</feature>
<comment type="subunit">
    <text evidence="15">Heterotrimer of RecB, RecC and RecD. All subunits contribute to DNA-binding. Interacts with RecA.</text>
</comment>
<name>A0A550I7L0_9FLAO</name>
<dbReference type="InterPro" id="IPR000212">
    <property type="entry name" value="DNA_helicase_UvrD/REP"/>
</dbReference>
<dbReference type="InterPro" id="IPR011335">
    <property type="entry name" value="Restrct_endonuc-II-like"/>
</dbReference>
<evidence type="ECO:0000256" key="10">
    <source>
        <dbReference type="ARBA" id="ARBA00023125"/>
    </source>
</evidence>
<dbReference type="GO" id="GO:0009338">
    <property type="term" value="C:exodeoxyribonuclease V complex"/>
    <property type="evidence" value="ECO:0007669"/>
    <property type="project" value="TreeGrafter"/>
</dbReference>
<evidence type="ECO:0000256" key="4">
    <source>
        <dbReference type="ARBA" id="ARBA00022763"/>
    </source>
</evidence>
<dbReference type="PANTHER" id="PTHR11070:SF23">
    <property type="entry name" value="RECBCD ENZYME SUBUNIT RECB"/>
    <property type="match status" value="1"/>
</dbReference>
<keyword evidence="10 15" id="KW-0238">DNA-binding</keyword>
<feature type="region of interest" description="DNA-binding and helicase activity, interacts with RecC" evidence="15">
    <location>
        <begin position="1"/>
        <end position="811"/>
    </location>
</feature>
<comment type="similarity">
    <text evidence="15">Belongs to the helicase family. UvrD subfamily.</text>
</comment>
<evidence type="ECO:0000256" key="12">
    <source>
        <dbReference type="ARBA" id="ARBA00023235"/>
    </source>
</evidence>
<comment type="cofactor">
    <cofactor evidence="15">
        <name>Mg(2+)</name>
        <dbReference type="ChEBI" id="CHEBI:18420"/>
    </cofactor>
    <text evidence="15">Binds 1 Mg(2+) ion per subunit.</text>
</comment>
<dbReference type="Pfam" id="PF00580">
    <property type="entry name" value="UvrD-helicase"/>
    <property type="match status" value="1"/>
</dbReference>
<feature type="binding site" evidence="15">
    <location>
        <position position="994"/>
    </location>
    <ligand>
        <name>Mg(2+)</name>
        <dbReference type="ChEBI" id="CHEBI:18420"/>
    </ligand>
</feature>
<comment type="catalytic activity">
    <reaction evidence="15">
        <text>Exonucleolytic cleavage (in the presence of ATP) in either 5'- to 3'- or 3'- to 5'-direction to yield 5'-phosphooligonucleotides.</text>
        <dbReference type="EC" id="3.1.11.5"/>
    </reaction>
</comment>
<evidence type="ECO:0000256" key="3">
    <source>
        <dbReference type="ARBA" id="ARBA00022741"/>
    </source>
</evidence>
<comment type="domain">
    <text evidence="15">The C-terminal domain has nuclease activity and interacts with RecD. It interacts with RecA, facilitating its loading onto ssDNA.</text>
</comment>
<keyword evidence="5 15" id="KW-0378">Hydrolase</keyword>
<proteinExistence type="inferred from homology"/>
<evidence type="ECO:0000256" key="1">
    <source>
        <dbReference type="ARBA" id="ARBA00022722"/>
    </source>
</evidence>
<dbReference type="RefSeq" id="WP_143409738.1">
    <property type="nucleotide sequence ID" value="NZ_VHSF01000001.1"/>
</dbReference>
<evidence type="ECO:0000256" key="9">
    <source>
        <dbReference type="ARBA" id="ARBA00022842"/>
    </source>
</evidence>
<dbReference type="InterPro" id="IPR011604">
    <property type="entry name" value="PDDEXK-like_dom_sf"/>
</dbReference>
<feature type="region of interest" description="Nuclease activity, interacts with RecD and RecA" evidence="15">
    <location>
        <begin position="827"/>
        <end position="1105"/>
    </location>
</feature>
<dbReference type="GO" id="GO:0005524">
    <property type="term" value="F:ATP binding"/>
    <property type="evidence" value="ECO:0007669"/>
    <property type="project" value="UniProtKB-UniRule"/>
</dbReference>
<evidence type="ECO:0000313" key="20">
    <source>
        <dbReference type="Proteomes" id="UP000315131"/>
    </source>
</evidence>
<comment type="miscellaneous">
    <text evidence="15">In the RecBCD complex, RecB has a slow 3'-5' helicase, an exonuclease activity and loads RecA onto ssDNA, RecD has a fast 5'-3' helicase activity, while RecC stimulates the ATPase and processivity of the RecB helicase and contributes to recognition of the Chi site.</text>
</comment>
<feature type="domain" description="UvrD-like helicase C-terminal" evidence="18">
    <location>
        <begin position="429"/>
        <end position="704"/>
    </location>
</feature>
<dbReference type="Gene3D" id="3.90.320.10">
    <property type="match status" value="1"/>
</dbReference>
<dbReference type="InterPro" id="IPR038726">
    <property type="entry name" value="PDDEXK_AddAB-type"/>
</dbReference>
<keyword evidence="20" id="KW-1185">Reference proteome</keyword>
<evidence type="ECO:0000256" key="15">
    <source>
        <dbReference type="HAMAP-Rule" id="MF_01485"/>
    </source>
</evidence>
<dbReference type="GO" id="GO:0016887">
    <property type="term" value="F:ATP hydrolysis activity"/>
    <property type="evidence" value="ECO:0007669"/>
    <property type="project" value="RHEA"/>
</dbReference>
<feature type="domain" description="UvrD-like helicase ATP-binding" evidence="17">
    <location>
        <begin position="1"/>
        <end position="420"/>
    </location>
</feature>
<feature type="binding site" evidence="16">
    <location>
        <begin position="22"/>
        <end position="29"/>
    </location>
    <ligand>
        <name>ATP</name>
        <dbReference type="ChEBI" id="CHEBI:30616"/>
    </ligand>
</feature>
<dbReference type="EC" id="5.6.2.4" evidence="15"/>
<dbReference type="OrthoDB" id="9810135at2"/>
<dbReference type="Proteomes" id="UP000315131">
    <property type="component" value="Unassembled WGS sequence"/>
</dbReference>
<dbReference type="PROSITE" id="PS51198">
    <property type="entry name" value="UVRD_HELICASE_ATP_BIND"/>
    <property type="match status" value="1"/>
</dbReference>
<dbReference type="GO" id="GO:0005829">
    <property type="term" value="C:cytosol"/>
    <property type="evidence" value="ECO:0007669"/>
    <property type="project" value="TreeGrafter"/>
</dbReference>
<dbReference type="Gene3D" id="1.10.486.10">
    <property type="entry name" value="PCRA, domain 4"/>
    <property type="match status" value="1"/>
</dbReference>
<dbReference type="Pfam" id="PF13361">
    <property type="entry name" value="UvrD_C"/>
    <property type="match status" value="1"/>
</dbReference>
<keyword evidence="7 15" id="KW-0269">Exonuclease</keyword>
<dbReference type="SUPFAM" id="SSF52980">
    <property type="entry name" value="Restriction endonuclease-like"/>
    <property type="match status" value="1"/>
</dbReference>
<feature type="active site" description="For nuclease activity" evidence="15">
    <location>
        <position position="1007"/>
    </location>
</feature>
<dbReference type="SUPFAM" id="SSF52540">
    <property type="entry name" value="P-loop containing nucleoside triphosphate hydrolases"/>
    <property type="match status" value="1"/>
</dbReference>
<keyword evidence="2 15" id="KW-0479">Metal-binding</keyword>
<protein>
    <recommendedName>
        <fullName evidence="15">RecBCD enzyme subunit RecB</fullName>
        <ecNumber evidence="15">3.1.11.5</ecNumber>
        <ecNumber evidence="15">5.6.2.4</ecNumber>
    </recommendedName>
    <alternativeName>
        <fullName evidence="15">DNA 3'-5' helicase subunit RecB</fullName>
    </alternativeName>
    <alternativeName>
        <fullName evidence="15">Exonuclease V subunit RecB</fullName>
        <shortName evidence="15">ExoV subunit RecB</shortName>
    </alternativeName>
    <alternativeName>
        <fullName evidence="15">Helicase/nuclease RecBCD subunit RecB</fullName>
    </alternativeName>
</protein>
<dbReference type="PROSITE" id="PS51217">
    <property type="entry name" value="UVRD_HELICASE_CTER"/>
    <property type="match status" value="1"/>
</dbReference>
<evidence type="ECO:0000256" key="5">
    <source>
        <dbReference type="ARBA" id="ARBA00022801"/>
    </source>
</evidence>
<dbReference type="Pfam" id="PF12705">
    <property type="entry name" value="PDDEXK_1"/>
    <property type="match status" value="1"/>
</dbReference>
<evidence type="ECO:0000256" key="14">
    <source>
        <dbReference type="ARBA" id="ARBA00048988"/>
    </source>
</evidence>
<feature type="binding site" evidence="15">
    <location>
        <position position="880"/>
    </location>
    <ligand>
        <name>Mg(2+)</name>
        <dbReference type="ChEBI" id="CHEBI:18420"/>
    </ligand>
</feature>
<dbReference type="InterPro" id="IPR014017">
    <property type="entry name" value="DNA_helicase_UvrD-like_C"/>
</dbReference>
<comment type="catalytic activity">
    <reaction evidence="14 15">
        <text>ATP + H2O = ADP + phosphate + H(+)</text>
        <dbReference type="Rhea" id="RHEA:13065"/>
        <dbReference type="ChEBI" id="CHEBI:15377"/>
        <dbReference type="ChEBI" id="CHEBI:15378"/>
        <dbReference type="ChEBI" id="CHEBI:30616"/>
        <dbReference type="ChEBI" id="CHEBI:43474"/>
        <dbReference type="ChEBI" id="CHEBI:456216"/>
        <dbReference type="EC" id="5.6.2.4"/>
    </reaction>
</comment>
<evidence type="ECO:0000256" key="8">
    <source>
        <dbReference type="ARBA" id="ARBA00022840"/>
    </source>
</evidence>
<gene>
    <name evidence="15" type="primary">recB</name>
    <name evidence="19" type="ORF">FGM01_03455</name>
</gene>
<evidence type="ECO:0000259" key="17">
    <source>
        <dbReference type="PROSITE" id="PS51198"/>
    </source>
</evidence>
<keyword evidence="12 15" id="KW-0413">Isomerase</keyword>
<evidence type="ECO:0000256" key="11">
    <source>
        <dbReference type="ARBA" id="ARBA00023204"/>
    </source>
</evidence>
<keyword evidence="4 15" id="KW-0227">DNA damage</keyword>
<dbReference type="Gene3D" id="3.40.50.300">
    <property type="entry name" value="P-loop containing nucleotide triphosphate hydrolases"/>
    <property type="match status" value="2"/>
</dbReference>
<dbReference type="CDD" id="cd22352">
    <property type="entry name" value="RecB_C-like"/>
    <property type="match status" value="1"/>
</dbReference>
<keyword evidence="6 15" id="KW-0347">Helicase</keyword>
<keyword evidence="11 15" id="KW-0234">DNA repair</keyword>
<accession>A0A550I7L0</accession>
<dbReference type="GO" id="GO:0043138">
    <property type="term" value="F:3'-5' DNA helicase activity"/>
    <property type="evidence" value="ECO:0007669"/>
    <property type="project" value="UniProtKB-UniRule"/>
</dbReference>
<keyword evidence="9 15" id="KW-0460">Magnesium</keyword>
<dbReference type="InterPro" id="IPR004586">
    <property type="entry name" value="RecB"/>
</dbReference>
<comment type="function">
    <text evidence="15">A helicase/nuclease that prepares dsDNA breaks (DSB) for recombinational DNA repair. Binds to DSBs and unwinds DNA via a highly rapid and processive ATP-dependent bidirectional helicase activity. Unwinds dsDNA until it encounters a Chi (crossover hotspot instigator) sequence from the 3' direction. Cuts ssDNA a few nucleotides 3' to the Chi site. The properties and activities of the enzyme are changed at Chi. The Chi-altered holoenzyme produces a long 3'-ssDNA overhang and facilitates RecA-binding to the ssDNA for homologous DNA recombination and repair. Holoenzyme degrades any linearized DNA that is unable to undergo homologous recombination. In the holoenzyme this subunit contributes ATPase, 3'-5' helicase, exonuclease activity and loads RecA onto ssDNA.</text>
</comment>
<comment type="caution">
    <text evidence="19">The sequence shown here is derived from an EMBL/GenBank/DDBJ whole genome shotgun (WGS) entry which is preliminary data.</text>
</comment>
<dbReference type="PANTHER" id="PTHR11070">
    <property type="entry name" value="UVRD / RECB / PCRA DNA HELICASE FAMILY MEMBER"/>
    <property type="match status" value="1"/>
</dbReference>
<reference evidence="19 20" key="1">
    <citation type="submission" date="2019-06" db="EMBL/GenBank/DDBJ databases">
        <title>Gramella sabulilitoris sp. nov., isolated from a marine sand.</title>
        <authorList>
            <person name="Yoon J.-H."/>
        </authorList>
    </citation>
    <scope>NUCLEOTIDE SEQUENCE [LARGE SCALE GENOMIC DNA]</scope>
    <source>
        <strain evidence="19 20">HSMS-1</strain>
    </source>
</reference>